<organism evidence="2 3">
    <name type="scientific">Oceanobacillus piezotolerans</name>
    <dbReference type="NCBI Taxonomy" id="2448030"/>
    <lineage>
        <taxon>Bacteria</taxon>
        <taxon>Bacillati</taxon>
        <taxon>Bacillota</taxon>
        <taxon>Bacilli</taxon>
        <taxon>Bacillales</taxon>
        <taxon>Bacillaceae</taxon>
        <taxon>Oceanobacillus</taxon>
    </lineage>
</organism>
<feature type="domain" description="HD" evidence="1">
    <location>
        <begin position="36"/>
        <end position="135"/>
    </location>
</feature>
<dbReference type="InterPro" id="IPR006674">
    <property type="entry name" value="HD_domain"/>
</dbReference>
<evidence type="ECO:0000313" key="3">
    <source>
        <dbReference type="Proteomes" id="UP000270219"/>
    </source>
</evidence>
<dbReference type="SMART" id="SM00471">
    <property type="entry name" value="HDc"/>
    <property type="match status" value="1"/>
</dbReference>
<name>A0A498DFD5_9BACI</name>
<evidence type="ECO:0000313" key="2">
    <source>
        <dbReference type="EMBL" id="RLL48245.1"/>
    </source>
</evidence>
<gene>
    <name evidence="2" type="ORF">D8M04_02935</name>
</gene>
<dbReference type="PANTHER" id="PTHR33594">
    <property type="entry name" value="SUPERFAMILY HYDROLASE, PUTATIVE (AFU_ORTHOLOGUE AFUA_1G03035)-RELATED"/>
    <property type="match status" value="1"/>
</dbReference>
<accession>A0A498DFD5</accession>
<dbReference type="Pfam" id="PF01966">
    <property type="entry name" value="HD"/>
    <property type="match status" value="1"/>
</dbReference>
<dbReference type="EMBL" id="RCHR01000001">
    <property type="protein sequence ID" value="RLL48245.1"/>
    <property type="molecule type" value="Genomic_DNA"/>
</dbReference>
<dbReference type="Gene3D" id="1.20.58.1910">
    <property type="match status" value="1"/>
</dbReference>
<keyword evidence="3" id="KW-1185">Reference proteome</keyword>
<protein>
    <submittedName>
        <fullName evidence="2">HD domain-containing protein</fullName>
    </submittedName>
</protein>
<dbReference type="SUPFAM" id="SSF109604">
    <property type="entry name" value="HD-domain/PDEase-like"/>
    <property type="match status" value="1"/>
</dbReference>
<sequence length="210" mass="24280">MVQWERKGGLALNEKQIEMIKSYVNKLFQADTTGHDFYHLKRVTSLAKHIAKREQADISLTVAAAWLHDVGDEKLFPDPDNARRELRHFLFSIGITKEDIDSIFDIISNISFRKGKTPRSFEGKIVQDADRLDAIGAIGVARTFAYGGSVGQPIYHEEMNEHSIQHFYDKLLKITELMHTSTAKQIANDRHQYMVDFLTRFEKEWYMMAD</sequence>
<dbReference type="Proteomes" id="UP000270219">
    <property type="component" value="Unassembled WGS sequence"/>
</dbReference>
<dbReference type="PANTHER" id="PTHR33594:SF1">
    <property type="entry name" value="HD_PDEASE DOMAIN-CONTAINING PROTEIN"/>
    <property type="match status" value="1"/>
</dbReference>
<comment type="caution">
    <text evidence="2">The sequence shown here is derived from an EMBL/GenBank/DDBJ whole genome shotgun (WGS) entry which is preliminary data.</text>
</comment>
<dbReference type="InterPro" id="IPR003607">
    <property type="entry name" value="HD/PDEase_dom"/>
</dbReference>
<dbReference type="AlphaFoldDB" id="A0A498DFD5"/>
<dbReference type="CDD" id="cd00077">
    <property type="entry name" value="HDc"/>
    <property type="match status" value="1"/>
</dbReference>
<dbReference type="OrthoDB" id="9797344at2"/>
<evidence type="ECO:0000259" key="1">
    <source>
        <dbReference type="PROSITE" id="PS51831"/>
    </source>
</evidence>
<dbReference type="PROSITE" id="PS51831">
    <property type="entry name" value="HD"/>
    <property type="match status" value="1"/>
</dbReference>
<proteinExistence type="predicted"/>
<reference evidence="2 3" key="1">
    <citation type="submission" date="2018-10" db="EMBL/GenBank/DDBJ databases">
        <title>Oceanobacillus sp. YLB-02 draft genome.</title>
        <authorList>
            <person name="Yu L."/>
        </authorList>
    </citation>
    <scope>NUCLEOTIDE SEQUENCE [LARGE SCALE GENOMIC DNA]</scope>
    <source>
        <strain evidence="2 3">YLB-02</strain>
    </source>
</reference>
<dbReference type="Gene3D" id="1.10.472.50">
    <property type="entry name" value="HD-domain/PDEase-like"/>
    <property type="match status" value="1"/>
</dbReference>